<sequence length="81" mass="9157">MYQKMPTASKGTIPDPFGLCGEQCRKRPIRQGGSGRVVRFRLLAVRLDGAVPPSYRAKKGMDFQEPQQDRAQWNIPARKPD</sequence>
<name>A0A212JFS6_9DELT</name>
<protein>
    <submittedName>
        <fullName evidence="2">Uncharacterized protein</fullName>
    </submittedName>
</protein>
<organism evidence="2">
    <name type="scientific">uncultured delta proteobacterium</name>
    <dbReference type="NCBI Taxonomy" id="34034"/>
    <lineage>
        <taxon>Bacteria</taxon>
        <taxon>Deltaproteobacteria</taxon>
        <taxon>environmental samples</taxon>
    </lineage>
</organism>
<feature type="region of interest" description="Disordered" evidence="1">
    <location>
        <begin position="54"/>
        <end position="81"/>
    </location>
</feature>
<dbReference type="EMBL" id="FLUQ01000001">
    <property type="protein sequence ID" value="SBV98105.1"/>
    <property type="molecule type" value="Genomic_DNA"/>
</dbReference>
<gene>
    <name evidence="2" type="ORF">KL86DPRO_11331</name>
</gene>
<evidence type="ECO:0000313" key="2">
    <source>
        <dbReference type="EMBL" id="SBV98105.1"/>
    </source>
</evidence>
<dbReference type="AlphaFoldDB" id="A0A212JFS6"/>
<evidence type="ECO:0000256" key="1">
    <source>
        <dbReference type="SAM" id="MobiDB-lite"/>
    </source>
</evidence>
<accession>A0A212JFS6</accession>
<proteinExistence type="predicted"/>
<reference evidence="2" key="1">
    <citation type="submission" date="2016-04" db="EMBL/GenBank/DDBJ databases">
        <authorList>
            <person name="Evans L.H."/>
            <person name="Alamgir A."/>
            <person name="Owens N."/>
            <person name="Weber N.D."/>
            <person name="Virtaneva K."/>
            <person name="Barbian K."/>
            <person name="Babar A."/>
            <person name="Rosenke K."/>
        </authorList>
    </citation>
    <scope>NUCLEOTIDE SEQUENCE</scope>
    <source>
        <strain evidence="2">86</strain>
    </source>
</reference>